<evidence type="ECO:0000256" key="1">
    <source>
        <dbReference type="SAM" id="Coils"/>
    </source>
</evidence>
<accession>A0ABR3L6Q9</accession>
<feature type="coiled-coil region" evidence="1">
    <location>
        <begin position="698"/>
        <end position="788"/>
    </location>
</feature>
<feature type="non-terminal residue" evidence="4">
    <location>
        <position position="2067"/>
    </location>
</feature>
<dbReference type="PROSITE" id="PS50250">
    <property type="entry name" value="PCI"/>
    <property type="match status" value="1"/>
</dbReference>
<dbReference type="EMBL" id="JAYMGO010000025">
    <property type="protein sequence ID" value="KAL1247721.1"/>
    <property type="molecule type" value="Genomic_DNA"/>
</dbReference>
<feature type="compositionally biased region" description="Polar residues" evidence="2">
    <location>
        <begin position="544"/>
        <end position="558"/>
    </location>
</feature>
<name>A0ABR3L6Q9_9TELE</name>
<keyword evidence="1" id="KW-0175">Coiled coil</keyword>
<evidence type="ECO:0000259" key="3">
    <source>
        <dbReference type="PROSITE" id="PS50250"/>
    </source>
</evidence>
<sequence>MSDMEDDFMCDDEEDYDLEYSEDSNSEPNVDLENQYYNSKALKEDDPKAALSSFQKVLELEGEKGEWGFKALKQMIKINFKLTNFPEMMNRYKQLLTYIRSAVTRNYSEKSINSILDYISTSKQMDLLQEFYETTLEALKDAKNDRLWFKTNTKLGKLYLEREEFGKLQKILRQLHQSCQTDDGEDDLKKGTQLLEIYALEIQMYTAQKNNKKLKALYEQSLHIKSAIPHPLIMGVIRECGGKMHLREGEFEKAHTDFFEAFKNYDESGSPRRTTCLKYLVLANMLMKSGINPFDSQEAKPYKNDPEILAMTNLVSAYQNNDITEFEKILKTNHSNIMDDPFIREHIEELLRNIRTQVLIKLIKPYTRIHIPFISKELNIDVADVESLLVQCILDNTINGRIDQVNQLLELDHQKRGGARYTALDKWTNQLNSLNQAIISRMSIDFDSAALQTQQEEEEYDQEDYAREQELHKLLTDLPDDMLDDSVDCSSPELDRSTCSHPEDNNRPQHAWNVPQWEHPRPSSHEDHYEEYDQGSYHEDYSYRSHTSQTNSHLQNGTEHLPTGWDPQNGQNYQYQNGDYAHSSAGTDESHATDFSTGDGAEQDAYPHNALQHGAGYHGDEAQVHGEHNNIRHHFQVFDNGGAGNKPTDHYKASYHPHQPSNQPKMFRPQVTNQNGHFDQIQREFLDSAQNTADGQQLAQIQILNRAQSRQIEELEQKLEDCRRRMRYLEHQFTITKDEKDGLTISLKESSVLVEEAKEREAQLQGRIRSLEKQIQSLTDREQESLKQQRVAEAAMDSIKQQMTELCRSDTLTRAREQHDRDMTAIREQYETKLLSLQQKLDVQSQSLNEQAEAGQRLLDQVRQLERQREEDQVDRASVINTLTQRLEESQQQCAKLLHTGSVQEMSQLQLKLQQAQSTRAISEDINKALQEELKELKEQINLYESAIKHGALESNGDWENQLSESYMDLGIKKSKWRNGRIHSTAHIAEAGDSTLLKEDVVRELKRELQRCLSHLKTKRLKISELQEELRRSQTRAEQLQTQLEQAERNIRDSKVRESSLEKHLETSHMTGGAHKDLIRLQEERQVLQERVEALEKRNQELKQSEEKVKAANSELCTKMREMIQELDQEKQEAAERDERTQQQFRDDVVNRVQAELTQEHTAHLEQLTNQHEQHIQQLESKLADLSQEVLAVQECYISVCKEKDKLEENLQSKLEEQRRLKENELKRREESEAALESLRSDLEHQHQEDVSRLKAQWKTDTQAEIELRVREQLETARKSWQQEQETLEQSWAQKLQEAEEEVRKARQSDTREGACQTSSSETAVQLISVEELKVRLSAQRETLQQEAATAQARAVEEAVRHTQREMQQKHTEDITVQVEGAISRARSRWLQDLTSLPEYKSSLETKKDEWQRLQQQHVQEQVSSAVKAVEERWQDTLRTKCSELEQCNRRNGELQEEVLTLSTQLERSCQEQTTLVKAELAAARDVWIRDKQEEMSRLRAQLQKEHKQKLQAVLEQNLKQTDKQKETKLQKSYGEKEQEWRDQQEIRLQEERQQVLEEVLNDLKEVLQEGVERRGSGDEQKLSSAPRTVRSRVWEICRESLSQTVNQAKQEWKKSSEDKLRRVLKETQERHEAEIEGLMAQRKQGECTESLAKLQRKNQELQRHLEKACRQLQRTVREHKNTLQKMKDEHEAALQKEQQGHLKALEELKQASNAEALSSDSVSQQNIQAGLEEMKEQYMKAVEKIKGDMLRYLQESKERAAELIRTEVLRERQDTARRMRRYYLTCLQELLEDGGQTTGAEKKIINAASKLAAMAKVLETPVSKRKLSRTQNLPGGSDKMDIETSGSPAKVLGAEAFKDGKDKRIHQIYNLMDTNYTSVTSKQKGVKSKAIEPDSLKPKETFTVGQVTQKRTHFAHNSVARTPNVTLRKQSREMFMESFESGRTEPSSAQPFLIEEAPVRDDGQSDWSLTSNGSNFINNIHLTSSYPEPGKPFSVNGGLDFGSSIGDNSDVTIYKEIVQPLSYSKPDDRRTNKHREPISGSEGHGVRKKCPKSLFSDLKVRQQDSG</sequence>
<dbReference type="Pfam" id="PF01399">
    <property type="entry name" value="PCI"/>
    <property type="match status" value="1"/>
</dbReference>
<feature type="coiled-coil region" evidence="1">
    <location>
        <begin position="827"/>
        <end position="954"/>
    </location>
</feature>
<dbReference type="SMART" id="SM00753">
    <property type="entry name" value="PAM"/>
    <property type="match status" value="1"/>
</dbReference>
<dbReference type="Proteomes" id="UP001558613">
    <property type="component" value="Unassembled WGS sequence"/>
</dbReference>
<dbReference type="InterPro" id="IPR000717">
    <property type="entry name" value="PCI_dom"/>
</dbReference>
<feature type="region of interest" description="Disordered" evidence="2">
    <location>
        <begin position="2022"/>
        <end position="2067"/>
    </location>
</feature>
<dbReference type="Gene3D" id="1.25.40.570">
    <property type="match status" value="1"/>
</dbReference>
<dbReference type="PANTHER" id="PTHR10337:SF6">
    <property type="entry name" value="CENTROSOMAL PROTEIN OF 152 KDA"/>
    <property type="match status" value="1"/>
</dbReference>
<feature type="compositionally biased region" description="Basic and acidic residues" evidence="2">
    <location>
        <begin position="518"/>
        <end position="528"/>
    </location>
</feature>
<dbReference type="InterPro" id="IPR057659">
    <property type="entry name" value="CEP152_CC"/>
</dbReference>
<dbReference type="SUPFAM" id="SSF46785">
    <property type="entry name" value="Winged helix' DNA-binding domain"/>
    <property type="match status" value="1"/>
</dbReference>
<keyword evidence="5" id="KW-1185">Reference proteome</keyword>
<dbReference type="InterPro" id="IPR051235">
    <property type="entry name" value="CEP152/SHC-Transforming"/>
</dbReference>
<feature type="compositionally biased region" description="Basic and acidic residues" evidence="2">
    <location>
        <begin position="1239"/>
        <end position="1253"/>
    </location>
</feature>
<dbReference type="Pfam" id="PF25770">
    <property type="entry name" value="CC_CEP63-bind_CEP152"/>
    <property type="match status" value="1"/>
</dbReference>
<dbReference type="InterPro" id="IPR036390">
    <property type="entry name" value="WH_DNA-bd_sf"/>
</dbReference>
<feature type="region of interest" description="Disordered" evidence="2">
    <location>
        <begin position="1824"/>
        <end position="1845"/>
    </location>
</feature>
<feature type="coiled-coil region" evidence="1">
    <location>
        <begin position="1622"/>
        <end position="1701"/>
    </location>
</feature>
<dbReference type="SUPFAM" id="SSF48452">
    <property type="entry name" value="TPR-like"/>
    <property type="match status" value="1"/>
</dbReference>
<dbReference type="Pfam" id="PF25769">
    <property type="entry name" value="PLK4_bind_CEP152"/>
    <property type="match status" value="1"/>
</dbReference>
<feature type="coiled-coil region" evidence="1">
    <location>
        <begin position="1438"/>
        <end position="1465"/>
    </location>
</feature>
<feature type="region of interest" description="Disordered" evidence="2">
    <location>
        <begin position="483"/>
        <end position="601"/>
    </location>
</feature>
<dbReference type="InterPro" id="IPR011990">
    <property type="entry name" value="TPR-like_helical_dom_sf"/>
</dbReference>
<feature type="compositionally biased region" description="Low complexity" evidence="2">
    <location>
        <begin position="568"/>
        <end position="578"/>
    </location>
</feature>
<protein>
    <recommendedName>
        <fullName evidence="3">PCI domain-containing protein</fullName>
    </recommendedName>
</protein>
<gene>
    <name evidence="4" type="ORF">QQF64_023097</name>
</gene>
<proteinExistence type="predicted"/>
<feature type="region of interest" description="Disordered" evidence="2">
    <location>
        <begin position="1224"/>
        <end position="1254"/>
    </location>
</feature>
<dbReference type="SMART" id="SM00088">
    <property type="entry name" value="PINT"/>
    <property type="match status" value="1"/>
</dbReference>
<organism evidence="4 5">
    <name type="scientific">Cirrhinus molitorella</name>
    <name type="common">mud carp</name>
    <dbReference type="NCBI Taxonomy" id="172907"/>
    <lineage>
        <taxon>Eukaryota</taxon>
        <taxon>Metazoa</taxon>
        <taxon>Chordata</taxon>
        <taxon>Craniata</taxon>
        <taxon>Vertebrata</taxon>
        <taxon>Euteleostomi</taxon>
        <taxon>Actinopterygii</taxon>
        <taxon>Neopterygii</taxon>
        <taxon>Teleostei</taxon>
        <taxon>Ostariophysi</taxon>
        <taxon>Cypriniformes</taxon>
        <taxon>Cyprinidae</taxon>
        <taxon>Labeoninae</taxon>
        <taxon>Labeonini</taxon>
        <taxon>Cirrhinus</taxon>
    </lineage>
</organism>
<feature type="compositionally biased region" description="Basic and acidic residues" evidence="2">
    <location>
        <begin position="493"/>
        <end position="507"/>
    </location>
</feature>
<dbReference type="PANTHER" id="PTHR10337">
    <property type="entry name" value="SHC TRANSFORMING PROTEIN"/>
    <property type="match status" value="1"/>
</dbReference>
<evidence type="ECO:0000313" key="4">
    <source>
        <dbReference type="EMBL" id="KAL1247721.1"/>
    </source>
</evidence>
<feature type="compositionally biased region" description="Basic and acidic residues" evidence="2">
    <location>
        <begin position="2026"/>
        <end position="2038"/>
    </location>
</feature>
<evidence type="ECO:0000313" key="5">
    <source>
        <dbReference type="Proteomes" id="UP001558613"/>
    </source>
</evidence>
<feature type="domain" description="PCI" evidence="3">
    <location>
        <begin position="254"/>
        <end position="416"/>
    </location>
</feature>
<dbReference type="InterPro" id="IPR057664">
    <property type="entry name" value="CEP152_PLK4_bind"/>
</dbReference>
<evidence type="ECO:0000256" key="2">
    <source>
        <dbReference type="SAM" id="MobiDB-lite"/>
    </source>
</evidence>
<reference evidence="4 5" key="1">
    <citation type="submission" date="2023-09" db="EMBL/GenBank/DDBJ databases">
        <authorList>
            <person name="Wang M."/>
        </authorList>
    </citation>
    <scope>NUCLEOTIDE SEQUENCE [LARGE SCALE GENOMIC DNA]</scope>
    <source>
        <strain evidence="4">GT-2023</strain>
        <tissue evidence="4">Liver</tissue>
    </source>
</reference>
<comment type="caution">
    <text evidence="4">The sequence shown here is derived from an EMBL/GenBank/DDBJ whole genome shotgun (WGS) entry which is preliminary data.</text>
</comment>